<evidence type="ECO:0000313" key="5">
    <source>
        <dbReference type="EMBL" id="OKV16967.1"/>
    </source>
</evidence>
<dbReference type="EMBL" id="LRKC01000055">
    <property type="protein sequence ID" value="OKV16967.1"/>
    <property type="molecule type" value="Genomic_DNA"/>
</dbReference>
<proteinExistence type="inferred from homology"/>
<feature type="non-terminal residue" evidence="5">
    <location>
        <position position="368"/>
    </location>
</feature>
<dbReference type="AlphaFoldDB" id="A0A854BSF6"/>
<dbReference type="Proteomes" id="UP000185794">
    <property type="component" value="Unassembled WGS sequence"/>
</dbReference>
<dbReference type="GO" id="GO:0015627">
    <property type="term" value="C:type II protein secretion system complex"/>
    <property type="evidence" value="ECO:0007669"/>
    <property type="project" value="TreeGrafter"/>
</dbReference>
<dbReference type="GO" id="GO:0009306">
    <property type="term" value="P:protein secretion"/>
    <property type="evidence" value="ECO:0007669"/>
    <property type="project" value="InterPro"/>
</dbReference>
<sequence>MKYITCVFMMLFSISCFSATELEIKKLALPEAISLIYSEVFKVPYMVSPDLANDQRLVSFKITKDVNERDFIERYFSNMNIKIHTKKGVDYITPFKPQEKAPALKVFVYSPLNRSVGYLSDILSGFVSGQFGNSGNISSNISSTSSSGASNNFNRLGDSLVYYGTQKDIDIIKSILPTIDTVPDEVVVSGYVFEVQTGQNDGSGFLLAAKVISEKFNISLGSNISTSGDFLSLKTGSIDAIYTLLSTDNRFSVVSSPRLRVKNNTEASFSVGADVPILGSVTVNGNNSTQSVEYRSSGVLFRVKPSIKINAIDLNIQQQLSNFVATDTGVNNSPTLLKRDVTTDVVMNDGDIILIGGLAEQKDSKSSS</sequence>
<dbReference type="PANTHER" id="PTHR30332">
    <property type="entry name" value="PROBABLE GENERAL SECRETION PATHWAY PROTEIN D"/>
    <property type="match status" value="1"/>
</dbReference>
<dbReference type="PROSITE" id="PS51257">
    <property type="entry name" value="PROKAR_LIPOPROTEIN"/>
    <property type="match status" value="1"/>
</dbReference>
<evidence type="ECO:0000259" key="3">
    <source>
        <dbReference type="Pfam" id="PF00263"/>
    </source>
</evidence>
<gene>
    <name evidence="5" type="ORF">AWP47_01670</name>
    <name evidence="4" type="ORF">AWP47_04040</name>
</gene>
<feature type="domain" description="Type II/III secretion system secretin-like" evidence="3">
    <location>
        <begin position="245"/>
        <end position="367"/>
    </location>
</feature>
<dbReference type="RefSeq" id="WP_074522591.1">
    <property type="nucleotide sequence ID" value="NZ_LRKC01000055.1"/>
</dbReference>
<name>A0A854BSF6_ECOLX</name>
<dbReference type="PANTHER" id="PTHR30332:SF17">
    <property type="entry name" value="TYPE IV PILIATION SYSTEM PROTEIN DR_0774-RELATED"/>
    <property type="match status" value="1"/>
</dbReference>
<comment type="caution">
    <text evidence="5">The sequence shown here is derived from an EMBL/GenBank/DDBJ whole genome shotgun (WGS) entry which is preliminary data.</text>
</comment>
<protein>
    <submittedName>
        <fullName evidence="5">Secretin</fullName>
    </submittedName>
</protein>
<dbReference type="InterPro" id="IPR050810">
    <property type="entry name" value="Bact_Secretion_Sys_Channel"/>
</dbReference>
<feature type="signal peptide" evidence="2">
    <location>
        <begin position="1"/>
        <end position="18"/>
    </location>
</feature>
<dbReference type="Pfam" id="PF00263">
    <property type="entry name" value="Secretin"/>
    <property type="match status" value="1"/>
</dbReference>
<evidence type="ECO:0000313" key="4">
    <source>
        <dbReference type="EMBL" id="OKV15602.1"/>
    </source>
</evidence>
<evidence type="ECO:0000256" key="1">
    <source>
        <dbReference type="RuleBase" id="RU004003"/>
    </source>
</evidence>
<comment type="similarity">
    <text evidence="1">Belongs to the bacterial secretin family.</text>
</comment>
<organism evidence="5 6">
    <name type="scientific">Escherichia coli</name>
    <dbReference type="NCBI Taxonomy" id="562"/>
    <lineage>
        <taxon>Bacteria</taxon>
        <taxon>Pseudomonadati</taxon>
        <taxon>Pseudomonadota</taxon>
        <taxon>Gammaproteobacteria</taxon>
        <taxon>Enterobacterales</taxon>
        <taxon>Enterobacteriaceae</taxon>
        <taxon>Escherichia</taxon>
    </lineage>
</organism>
<dbReference type="InterPro" id="IPR004846">
    <property type="entry name" value="T2SS/T3SS_dom"/>
</dbReference>
<feature type="chain" id="PRO_5036418938" evidence="2">
    <location>
        <begin position="19"/>
        <end position="368"/>
    </location>
</feature>
<evidence type="ECO:0000313" key="6">
    <source>
        <dbReference type="Proteomes" id="UP000185794"/>
    </source>
</evidence>
<dbReference type="EMBL" id="LRKC01000087">
    <property type="protein sequence ID" value="OKV15602.1"/>
    <property type="molecule type" value="Genomic_DNA"/>
</dbReference>
<accession>A0A854BSF6</accession>
<keyword evidence="2" id="KW-0732">Signal</keyword>
<reference evidence="5 6" key="1">
    <citation type="journal article" date="2017" name="Front. Cell. Infect. Microbiol.">
        <title>Chaperone-usher pili loci of human colonization factor-negative enterotoxigenic Escherichia coli.</title>
        <authorList>
            <person name="Del Canto F."/>
            <person name="Vidal R."/>
            <person name="Stine O.C."/>
            <person name="Pop M."/>
        </authorList>
    </citation>
    <scope>NUCLEOTIDE SEQUENCE [LARGE SCALE GENOMIC DNA]</scope>
    <source>
        <strain evidence="5 6">700324</strain>
    </source>
</reference>
<evidence type="ECO:0000256" key="2">
    <source>
        <dbReference type="SAM" id="SignalP"/>
    </source>
</evidence>